<feature type="compositionally biased region" description="Polar residues" evidence="9">
    <location>
        <begin position="148"/>
        <end position="160"/>
    </location>
</feature>
<dbReference type="InterPro" id="IPR051092">
    <property type="entry name" value="FYVE_RhoGEF_PH"/>
</dbReference>
<dbReference type="InterPro" id="IPR011011">
    <property type="entry name" value="Znf_FYVE_PHD"/>
</dbReference>
<comment type="caution">
    <text evidence="13">The sequence shown here is derived from an EMBL/GenBank/DDBJ whole genome shotgun (WGS) entry which is preliminary data.</text>
</comment>
<dbReference type="PROSITE" id="PS50010">
    <property type="entry name" value="DH_2"/>
    <property type="match status" value="1"/>
</dbReference>
<feature type="domain" description="FYVE-type" evidence="12">
    <location>
        <begin position="895"/>
        <end position="944"/>
    </location>
</feature>
<comment type="subcellular location">
    <subcellularLocation>
        <location evidence="1">Cytoplasm</location>
        <location evidence="1">Cytoskeleton</location>
    </subcellularLocation>
</comment>
<evidence type="ECO:0000256" key="1">
    <source>
        <dbReference type="ARBA" id="ARBA00004245"/>
    </source>
</evidence>
<dbReference type="InterPro" id="IPR035899">
    <property type="entry name" value="DBL_dom_sf"/>
</dbReference>
<dbReference type="Pfam" id="PF00169">
    <property type="entry name" value="PH"/>
    <property type="match status" value="1"/>
</dbReference>
<dbReference type="Proteomes" id="UP001201812">
    <property type="component" value="Unassembled WGS sequence"/>
</dbReference>
<dbReference type="Gene3D" id="1.20.900.10">
    <property type="entry name" value="Dbl homology (DH) domain"/>
    <property type="match status" value="1"/>
</dbReference>
<dbReference type="Gene3D" id="2.30.29.30">
    <property type="entry name" value="Pleckstrin-homology domain (PH domain)/Phosphotyrosine-binding domain (PTB)"/>
    <property type="match status" value="1"/>
</dbReference>
<evidence type="ECO:0000259" key="12">
    <source>
        <dbReference type="PROSITE" id="PS50178"/>
    </source>
</evidence>
<dbReference type="PROSITE" id="PS50178">
    <property type="entry name" value="ZF_FYVE"/>
    <property type="match status" value="1"/>
</dbReference>
<dbReference type="PROSITE" id="PS50003">
    <property type="entry name" value="PH_DOMAIN"/>
    <property type="match status" value="1"/>
</dbReference>
<dbReference type="GO" id="GO:0005737">
    <property type="term" value="C:cytoplasm"/>
    <property type="evidence" value="ECO:0007669"/>
    <property type="project" value="TreeGrafter"/>
</dbReference>
<evidence type="ECO:0000256" key="3">
    <source>
        <dbReference type="ARBA" id="ARBA00022658"/>
    </source>
</evidence>
<sequence>MKPPEDEKAQPVASGSASFEQIRAKFTGRVQEKKEEENGFKKTQKFFEQQNANIANKFGANAPAKPPLLPKPKLKDRPPSIHATSSNPLIRSIPPISNPNRITNGLPPSSSGTANHNNFSINDTTATQKVPERPKLFLPRSPVETESEGCSTTQSTSSMAVRSAIQRFNKIGPRLFEHPSPMGKDLKSPSPGTPTGHSIFYATPEYSSPVEPEESPPTANGNLPKRSDEAELENEESDTQTAEECTTGNESDSSEELDQMMPKPYTPYRQESATGNEGEGNLSMEADRSFDSRKSSFCKSDTLHTTILNEMRNKGLFKKISSTISGASNYIPEEVGRLRNPAGKTNRQPQLCISDPPSSTSLLSPPANRQQKAHSSEEQQMLATSKPTVLLRTPPHSNSPSRIHQRRNNNNTESLASSQSGSAYSDNVSGERDSSDSCCQYNTGDPKEDKRLRDLHGIAREFFTVQRTYVELLENIGEHYPIYLNEYANKSGRPLLTSTHVIYRISNHFKQILAFHKVLLAEFAEKYSKWDSNHPDLAQILQKNAEFLKICSSFLKEKRTLCAELQQALDESKELAYSTRRFEDDVLNAGISSGNNNLSIAKADSFVGSLNGGGSVMSLRGISIVMHLDAVHQNVVRYKLLMERYRKLLPDTLVEAKIADEALKKLTGVSNTVNGFLATADADKRLLELHRRLEGVFDVFAPGRFLIHEGELQRQTRKELQPRYLILFSDNMLICRYAMGTDHFDAQRIYTIPIDKVQVKVEEHEDHENEFVLISTKKSSGFFAKNKRERDVWVKRILEARKEAKDNRRKRRSYVLKQKPSTSNNNSCEDSPDVEVRPIVSFDANCNNTTNGSVMTRAVSENCTAPARVRVRASERYEAPWIPDDKATKCLMEGCNTKFNFVQRRHHCRQCGWLICRKCVGYAPVKVKDYERNKVCPSCYYDIKDSFEKGALFPRTMIRTLDDSTQAASAPLDPTADGPNPDQNHTTEENQTDRVFRIDDPTVRIAYDKSAKFEGSVQTKDLFSQPPNGALSKPQKDDYLILIKSRVYMRNRKGVEVVRWARLSSEMLLQFYEAEFDTEPIESRLIYGYDLREEERPDGGHLIELTHRNQFQTERKEDKLVFWMKHTVLAEKWISALRKGLGIEDPMQDEDEPPDE</sequence>
<organism evidence="13 14">
    <name type="scientific">Ditylenchus destructor</name>
    <dbReference type="NCBI Taxonomy" id="166010"/>
    <lineage>
        <taxon>Eukaryota</taxon>
        <taxon>Metazoa</taxon>
        <taxon>Ecdysozoa</taxon>
        <taxon>Nematoda</taxon>
        <taxon>Chromadorea</taxon>
        <taxon>Rhabditida</taxon>
        <taxon>Tylenchina</taxon>
        <taxon>Tylenchomorpha</taxon>
        <taxon>Sphaerularioidea</taxon>
        <taxon>Anguinidae</taxon>
        <taxon>Anguininae</taxon>
        <taxon>Ditylenchus</taxon>
    </lineage>
</organism>
<keyword evidence="14" id="KW-1185">Reference proteome</keyword>
<accession>A0AAD4N4P6</accession>
<keyword evidence="5 8" id="KW-0863">Zinc-finger</keyword>
<evidence type="ECO:0000256" key="2">
    <source>
        <dbReference type="ARBA" id="ARBA00022490"/>
    </source>
</evidence>
<dbReference type="Gene3D" id="3.30.40.10">
    <property type="entry name" value="Zinc/RING finger domain, C3HC4 (zinc finger)"/>
    <property type="match status" value="1"/>
</dbReference>
<dbReference type="InterPro" id="IPR017455">
    <property type="entry name" value="Znf_FYVE-rel"/>
</dbReference>
<feature type="compositionally biased region" description="Polar residues" evidence="9">
    <location>
        <begin position="378"/>
        <end position="387"/>
    </location>
</feature>
<dbReference type="Pfam" id="PF00621">
    <property type="entry name" value="RhoGEF"/>
    <property type="match status" value="1"/>
</dbReference>
<dbReference type="GO" id="GO:0005856">
    <property type="term" value="C:cytoskeleton"/>
    <property type="evidence" value="ECO:0007669"/>
    <property type="project" value="UniProtKB-SubCell"/>
</dbReference>
<evidence type="ECO:0000256" key="9">
    <source>
        <dbReference type="SAM" id="MobiDB-lite"/>
    </source>
</evidence>
<feature type="compositionally biased region" description="Low complexity" evidence="9">
    <location>
        <begin position="356"/>
        <end position="366"/>
    </location>
</feature>
<feature type="compositionally biased region" description="Polar residues" evidence="9">
    <location>
        <begin position="395"/>
        <end position="413"/>
    </location>
</feature>
<dbReference type="GO" id="GO:0005085">
    <property type="term" value="F:guanyl-nucleotide exchange factor activity"/>
    <property type="evidence" value="ECO:0007669"/>
    <property type="project" value="UniProtKB-KW"/>
</dbReference>
<evidence type="ECO:0000256" key="6">
    <source>
        <dbReference type="ARBA" id="ARBA00022833"/>
    </source>
</evidence>
<name>A0AAD4N4P6_9BILA</name>
<dbReference type="PANTHER" id="PTHR12673:SF267">
    <property type="entry name" value="PROTEIN CBG10230"/>
    <property type="match status" value="1"/>
</dbReference>
<dbReference type="SUPFAM" id="SSF50729">
    <property type="entry name" value="PH domain-like"/>
    <property type="match status" value="1"/>
</dbReference>
<dbReference type="SMART" id="SM00233">
    <property type="entry name" value="PH"/>
    <property type="match status" value="2"/>
</dbReference>
<evidence type="ECO:0000256" key="7">
    <source>
        <dbReference type="ARBA" id="ARBA00023212"/>
    </source>
</evidence>
<feature type="compositionally biased region" description="Polar residues" evidence="9">
    <location>
        <begin position="98"/>
        <end position="128"/>
    </location>
</feature>
<dbReference type="InterPro" id="IPR000306">
    <property type="entry name" value="Znf_FYVE"/>
</dbReference>
<feature type="compositionally biased region" description="Polar residues" evidence="9">
    <location>
        <begin position="239"/>
        <end position="251"/>
    </location>
</feature>
<evidence type="ECO:0000256" key="4">
    <source>
        <dbReference type="ARBA" id="ARBA00022723"/>
    </source>
</evidence>
<evidence type="ECO:0000313" key="13">
    <source>
        <dbReference type="EMBL" id="KAI1711295.1"/>
    </source>
</evidence>
<evidence type="ECO:0000259" key="10">
    <source>
        <dbReference type="PROSITE" id="PS50003"/>
    </source>
</evidence>
<dbReference type="SMART" id="SM00325">
    <property type="entry name" value="RhoGEF"/>
    <property type="match status" value="1"/>
</dbReference>
<keyword evidence="3" id="KW-0344">Guanine-nucleotide releasing factor</keyword>
<proteinExistence type="predicted"/>
<feature type="compositionally biased region" description="Low complexity" evidence="9">
    <location>
        <begin position="414"/>
        <end position="425"/>
    </location>
</feature>
<dbReference type="SUPFAM" id="SSF48065">
    <property type="entry name" value="DBL homology domain (DH-domain)"/>
    <property type="match status" value="1"/>
</dbReference>
<evidence type="ECO:0000256" key="8">
    <source>
        <dbReference type="PROSITE-ProRule" id="PRU00091"/>
    </source>
</evidence>
<feature type="region of interest" description="Disordered" evidence="9">
    <location>
        <begin position="808"/>
        <end position="832"/>
    </location>
</feature>
<feature type="compositionally biased region" description="Polar residues" evidence="9">
    <location>
        <begin position="819"/>
        <end position="829"/>
    </location>
</feature>
<dbReference type="GO" id="GO:0008270">
    <property type="term" value="F:zinc ion binding"/>
    <property type="evidence" value="ECO:0007669"/>
    <property type="project" value="UniProtKB-KW"/>
</dbReference>
<keyword evidence="6" id="KW-0862">Zinc</keyword>
<evidence type="ECO:0000313" key="14">
    <source>
        <dbReference type="Proteomes" id="UP001201812"/>
    </source>
</evidence>
<dbReference type="EMBL" id="JAKKPZ010000022">
    <property type="protein sequence ID" value="KAI1711295.1"/>
    <property type="molecule type" value="Genomic_DNA"/>
</dbReference>
<keyword evidence="4" id="KW-0479">Metal-binding</keyword>
<gene>
    <name evidence="13" type="ORF">DdX_10169</name>
</gene>
<feature type="region of interest" description="Disordered" evidence="9">
    <location>
        <begin position="339"/>
        <end position="446"/>
    </location>
</feature>
<keyword evidence="7" id="KW-0206">Cytoskeleton</keyword>
<dbReference type="InterPro" id="IPR000219">
    <property type="entry name" value="DH_dom"/>
</dbReference>
<reference evidence="13" key="1">
    <citation type="submission" date="2022-01" db="EMBL/GenBank/DDBJ databases">
        <title>Genome Sequence Resource for Two Populations of Ditylenchus destructor, the Migratory Endoparasitic Phytonematode.</title>
        <authorList>
            <person name="Zhang H."/>
            <person name="Lin R."/>
            <person name="Xie B."/>
        </authorList>
    </citation>
    <scope>NUCLEOTIDE SEQUENCE</scope>
    <source>
        <strain evidence="13">BazhouSP</strain>
    </source>
</reference>
<dbReference type="SUPFAM" id="SSF57903">
    <property type="entry name" value="FYVE/PHD zinc finger"/>
    <property type="match status" value="1"/>
</dbReference>
<evidence type="ECO:0000256" key="5">
    <source>
        <dbReference type="ARBA" id="ARBA00022771"/>
    </source>
</evidence>
<dbReference type="InterPro" id="IPR011993">
    <property type="entry name" value="PH-like_dom_sf"/>
</dbReference>
<dbReference type="InterPro" id="IPR001849">
    <property type="entry name" value="PH_domain"/>
</dbReference>
<dbReference type="InterPro" id="IPR013083">
    <property type="entry name" value="Znf_RING/FYVE/PHD"/>
</dbReference>
<evidence type="ECO:0000259" key="11">
    <source>
        <dbReference type="PROSITE" id="PS50010"/>
    </source>
</evidence>
<feature type="region of interest" description="Disordered" evidence="9">
    <location>
        <begin position="1"/>
        <end position="21"/>
    </location>
</feature>
<dbReference type="Pfam" id="PF01363">
    <property type="entry name" value="FYVE"/>
    <property type="match status" value="1"/>
</dbReference>
<feature type="region of interest" description="Disordered" evidence="9">
    <location>
        <begin position="57"/>
        <end position="295"/>
    </location>
</feature>
<protein>
    <submittedName>
        <fullName evidence="13">FYVE zinc finger domain-containing protein</fullName>
    </submittedName>
</protein>
<feature type="region of interest" description="Disordered" evidence="9">
    <location>
        <begin position="964"/>
        <end position="993"/>
    </location>
</feature>
<feature type="compositionally biased region" description="Basic and acidic residues" evidence="9">
    <location>
        <begin position="285"/>
        <end position="294"/>
    </location>
</feature>
<dbReference type="SMART" id="SM00064">
    <property type="entry name" value="FYVE"/>
    <property type="match status" value="1"/>
</dbReference>
<dbReference type="AlphaFoldDB" id="A0AAD4N4P6"/>
<feature type="domain" description="DH" evidence="11">
    <location>
        <begin position="454"/>
        <end position="676"/>
    </location>
</feature>
<keyword evidence="2" id="KW-0963">Cytoplasm</keyword>
<feature type="domain" description="PH" evidence="10">
    <location>
        <begin position="705"/>
        <end position="802"/>
    </location>
</feature>
<dbReference type="PANTHER" id="PTHR12673">
    <property type="entry name" value="FACIOGENITAL DYSPLASIA PROTEIN"/>
    <property type="match status" value="1"/>
</dbReference>